<reference evidence="8" key="1">
    <citation type="journal article" date="2016" name="Ticks Tick Borne Dis.">
        <title>De novo assembly and annotation of the salivary gland transcriptome of Rhipicephalus appendiculatus male and female ticks during blood feeding.</title>
        <authorList>
            <person name="de Castro M.H."/>
            <person name="de Klerk D."/>
            <person name="Pienaar R."/>
            <person name="Latif A.A."/>
            <person name="Rees D.J."/>
            <person name="Mans B.J."/>
        </authorList>
    </citation>
    <scope>NUCLEOTIDE SEQUENCE</scope>
    <source>
        <tissue evidence="8">Salivary glands</tissue>
    </source>
</reference>
<evidence type="ECO:0000256" key="5">
    <source>
        <dbReference type="ARBA" id="ARBA00023157"/>
    </source>
</evidence>
<dbReference type="EMBL" id="GEDV01006717">
    <property type="protein sequence ID" value="JAP81840.1"/>
    <property type="molecule type" value="Transcribed_RNA"/>
</dbReference>
<dbReference type="FunFam" id="4.10.410.10:FF:000011">
    <property type="entry name" value="Tissue factor pathway inhibitor"/>
    <property type="match status" value="1"/>
</dbReference>
<dbReference type="InterPro" id="IPR036880">
    <property type="entry name" value="Kunitz_BPTI_sf"/>
</dbReference>
<keyword evidence="4" id="KW-0722">Serine protease inhibitor</keyword>
<dbReference type="Gene3D" id="4.10.410.10">
    <property type="entry name" value="Pancreatic trypsin inhibitor Kunitz domain"/>
    <property type="match status" value="4"/>
</dbReference>
<name>A0A131YTM6_RHIAP</name>
<comment type="subcellular location">
    <subcellularLocation>
        <location evidence="1">Secreted</location>
    </subcellularLocation>
</comment>
<dbReference type="PANTHER" id="PTHR10083">
    <property type="entry name" value="KUNITZ-TYPE PROTEASE INHIBITOR-RELATED"/>
    <property type="match status" value="1"/>
</dbReference>
<dbReference type="GO" id="GO:0005615">
    <property type="term" value="C:extracellular space"/>
    <property type="evidence" value="ECO:0007669"/>
    <property type="project" value="TreeGrafter"/>
</dbReference>
<dbReference type="InterPro" id="IPR050098">
    <property type="entry name" value="TFPI/VKTCI-like"/>
</dbReference>
<evidence type="ECO:0000256" key="2">
    <source>
        <dbReference type="ARBA" id="ARBA00022525"/>
    </source>
</evidence>
<evidence type="ECO:0000256" key="3">
    <source>
        <dbReference type="ARBA" id="ARBA00022690"/>
    </source>
</evidence>
<dbReference type="PANTHER" id="PTHR10083:SF374">
    <property type="entry name" value="BPTI_KUNITZ INHIBITOR DOMAIN-CONTAINING PROTEIN"/>
    <property type="match status" value="1"/>
</dbReference>
<feature type="chain" id="PRO_5007285962" evidence="6">
    <location>
        <begin position="23"/>
        <end position="283"/>
    </location>
</feature>
<feature type="signal peptide" evidence="6">
    <location>
        <begin position="1"/>
        <end position="22"/>
    </location>
</feature>
<evidence type="ECO:0000256" key="6">
    <source>
        <dbReference type="SAM" id="SignalP"/>
    </source>
</evidence>
<keyword evidence="6" id="KW-0732">Signal</keyword>
<protein>
    <submittedName>
        <fullName evidence="8">Tissue factor pathway inhibitor</fullName>
    </submittedName>
</protein>
<evidence type="ECO:0000313" key="8">
    <source>
        <dbReference type="EMBL" id="JAP81840.1"/>
    </source>
</evidence>
<dbReference type="PROSITE" id="PS00280">
    <property type="entry name" value="BPTI_KUNITZ_1"/>
    <property type="match status" value="1"/>
</dbReference>
<feature type="domain" description="BPTI/Kunitz inhibitor" evidence="7">
    <location>
        <begin position="95"/>
        <end position="145"/>
    </location>
</feature>
<proteinExistence type="predicted"/>
<dbReference type="PROSITE" id="PS50279">
    <property type="entry name" value="BPTI_KUNITZ_2"/>
    <property type="match status" value="3"/>
</dbReference>
<keyword evidence="5" id="KW-1015">Disulfide bond</keyword>
<evidence type="ECO:0000259" key="7">
    <source>
        <dbReference type="PROSITE" id="PS50279"/>
    </source>
</evidence>
<organism evidence="8">
    <name type="scientific">Rhipicephalus appendiculatus</name>
    <name type="common">Brown ear tick</name>
    <dbReference type="NCBI Taxonomy" id="34631"/>
    <lineage>
        <taxon>Eukaryota</taxon>
        <taxon>Metazoa</taxon>
        <taxon>Ecdysozoa</taxon>
        <taxon>Arthropoda</taxon>
        <taxon>Chelicerata</taxon>
        <taxon>Arachnida</taxon>
        <taxon>Acari</taxon>
        <taxon>Parasitiformes</taxon>
        <taxon>Ixodida</taxon>
        <taxon>Ixodoidea</taxon>
        <taxon>Ixodidae</taxon>
        <taxon>Rhipicephalinae</taxon>
        <taxon>Rhipicephalus</taxon>
        <taxon>Rhipicephalus</taxon>
    </lineage>
</organism>
<accession>A0A131YTM6</accession>
<dbReference type="InterPro" id="IPR002223">
    <property type="entry name" value="Kunitz_BPTI"/>
</dbReference>
<dbReference type="SMART" id="SM00131">
    <property type="entry name" value="KU"/>
    <property type="match status" value="3"/>
</dbReference>
<keyword evidence="3" id="KW-0646">Protease inhibitor</keyword>
<dbReference type="InterPro" id="IPR020901">
    <property type="entry name" value="Prtase_inh_Kunz-CS"/>
</dbReference>
<dbReference type="SUPFAM" id="SSF57362">
    <property type="entry name" value="BPTI-like"/>
    <property type="match status" value="4"/>
</dbReference>
<dbReference type="AlphaFoldDB" id="A0A131YTM6"/>
<sequence>MRPFNLALKLWLWGISSIVVYGRPQVHRYCLLKPEGGPCRAAHPRWFFNFTELECQGFTYGGCSGNENNFLSQKECQEKCPGNVTLQKPVVKYVCSLGAVVGKCRAAFPRWYFNMTAGRCEKFFYGGCGGNWNNFEKRHKCEEFCQEFLTDPCSQPILPASSKKCPDEKKQRMFGYNRETGKCESFESSSCRENRNRFSTRKKCLKTCASDSTCLYKTHYNFLRFYTSYYYDADKDKCYKTTTYYRKTKLYPNDNRFSKKKDCEKECMPEHTPHNKLQNHNFA</sequence>
<dbReference type="GO" id="GO:0004867">
    <property type="term" value="F:serine-type endopeptidase inhibitor activity"/>
    <property type="evidence" value="ECO:0007669"/>
    <property type="project" value="UniProtKB-KW"/>
</dbReference>
<dbReference type="FunFam" id="4.10.410.10:FF:000004">
    <property type="entry name" value="Tissue factor pathway inhibitor"/>
    <property type="match status" value="1"/>
</dbReference>
<evidence type="ECO:0000256" key="4">
    <source>
        <dbReference type="ARBA" id="ARBA00022900"/>
    </source>
</evidence>
<evidence type="ECO:0000256" key="1">
    <source>
        <dbReference type="ARBA" id="ARBA00004613"/>
    </source>
</evidence>
<dbReference type="Pfam" id="PF00014">
    <property type="entry name" value="Kunitz_BPTI"/>
    <property type="match status" value="3"/>
</dbReference>
<keyword evidence="2" id="KW-0964">Secreted</keyword>
<dbReference type="CDD" id="cd00109">
    <property type="entry name" value="Kunitz-type"/>
    <property type="match status" value="2"/>
</dbReference>
<feature type="domain" description="BPTI/Kunitz inhibitor" evidence="7">
    <location>
        <begin position="153"/>
        <end position="208"/>
    </location>
</feature>
<feature type="domain" description="BPTI/Kunitz inhibitor" evidence="7">
    <location>
        <begin position="30"/>
        <end position="80"/>
    </location>
</feature>
<dbReference type="PRINTS" id="PR00759">
    <property type="entry name" value="BASICPTASE"/>
</dbReference>